<name>A0A559IPR9_9BACL</name>
<evidence type="ECO:0000313" key="1">
    <source>
        <dbReference type="EMBL" id="TVX89639.1"/>
    </source>
</evidence>
<proteinExistence type="predicted"/>
<dbReference type="OrthoDB" id="2661274at2"/>
<sequence length="176" mass="20997">MLVTIQKHVFETMDDERLLIVCNETIAHQVDKKMVRISTDIFYTLTEGQRSLFLFQTFARHLGPQGVYGWFCHLEYIFAHGPFWNVVDVYMRRVAGEQVSTFFIQLKDLRDRMTEIAQRNGRKICDYFGEHMSEYPDLQHEMKELDQIVITLFPELRSAIARDIRKHPEQFVVWHL</sequence>
<reference evidence="1 2" key="1">
    <citation type="submission" date="2019-07" db="EMBL/GenBank/DDBJ databases">
        <authorList>
            <person name="Kim J."/>
        </authorList>
    </citation>
    <scope>NUCLEOTIDE SEQUENCE [LARGE SCALE GENOMIC DNA]</scope>
    <source>
        <strain evidence="1 2">N4</strain>
    </source>
</reference>
<comment type="caution">
    <text evidence="1">The sequence shown here is derived from an EMBL/GenBank/DDBJ whole genome shotgun (WGS) entry which is preliminary data.</text>
</comment>
<dbReference type="Proteomes" id="UP000318102">
    <property type="component" value="Unassembled WGS sequence"/>
</dbReference>
<dbReference type="EMBL" id="VNJK01000002">
    <property type="protein sequence ID" value="TVX89639.1"/>
    <property type="molecule type" value="Genomic_DNA"/>
</dbReference>
<organism evidence="1 2">
    <name type="scientific">Paenibacillus agilis</name>
    <dbReference type="NCBI Taxonomy" id="3020863"/>
    <lineage>
        <taxon>Bacteria</taxon>
        <taxon>Bacillati</taxon>
        <taxon>Bacillota</taxon>
        <taxon>Bacilli</taxon>
        <taxon>Bacillales</taxon>
        <taxon>Paenibacillaceae</taxon>
        <taxon>Paenibacillus</taxon>
    </lineage>
</organism>
<evidence type="ECO:0000313" key="2">
    <source>
        <dbReference type="Proteomes" id="UP000318102"/>
    </source>
</evidence>
<accession>A0A559IPR9</accession>
<dbReference type="RefSeq" id="WP_144992317.1">
    <property type="nucleotide sequence ID" value="NZ_VNJK01000002.1"/>
</dbReference>
<evidence type="ECO:0008006" key="3">
    <source>
        <dbReference type="Google" id="ProtNLM"/>
    </source>
</evidence>
<dbReference type="AlphaFoldDB" id="A0A559IPR9"/>
<gene>
    <name evidence="1" type="ORF">FPZ44_17890</name>
</gene>
<keyword evidence="2" id="KW-1185">Reference proteome</keyword>
<protein>
    <recommendedName>
        <fullName evidence="3">DUF4375 domain-containing protein</fullName>
    </recommendedName>
</protein>